<accession>A0ABY9AW87</accession>
<keyword evidence="3" id="KW-1185">Reference proteome</keyword>
<feature type="compositionally biased region" description="Low complexity" evidence="1">
    <location>
        <begin position="110"/>
        <end position="125"/>
    </location>
</feature>
<dbReference type="Proteomes" id="UP001242732">
    <property type="component" value="Chromosome"/>
</dbReference>
<feature type="region of interest" description="Disordered" evidence="1">
    <location>
        <begin position="110"/>
        <end position="154"/>
    </location>
</feature>
<sequence>MIKLSGVTLRVKKMTGRNGDFCVADLQSDIGEFKVKDALLDQFDDGEYTGTAWITEIYLAQYISFGKGVTEIRARLHDLQLDGARERPRDTEPQEPDPADELVAQAAPAAALVASPSPAPASSRLSKLRDRLSAVGKKASTPAPEPTEGRDDGREREMEALFGELWASIKAREPVKLDPTVERSVIRAQSAAIRQLGYSMDPIKQMFVPDTV</sequence>
<protein>
    <submittedName>
        <fullName evidence="2">DUF3275 family protein</fullName>
    </submittedName>
</protein>
<evidence type="ECO:0000313" key="2">
    <source>
        <dbReference type="EMBL" id="WIY51151.1"/>
    </source>
</evidence>
<proteinExistence type="predicted"/>
<name>A0ABY9AW87_PARCI</name>
<dbReference type="EMBL" id="CP127363">
    <property type="protein sequence ID" value="WIY51151.1"/>
    <property type="molecule type" value="Genomic_DNA"/>
</dbReference>
<gene>
    <name evidence="2" type="ORF">QRO08_11505</name>
</gene>
<dbReference type="RefSeq" id="WP_011795786.1">
    <property type="nucleotide sequence ID" value="NZ_CP023687.1"/>
</dbReference>
<reference evidence="2 3" key="1">
    <citation type="submission" date="2023-06" db="EMBL/GenBank/DDBJ databases">
        <authorList>
            <person name="Ham H."/>
            <person name="Park D.S."/>
        </authorList>
    </citation>
    <scope>NUCLEOTIDE SEQUENCE [LARGE SCALE GENOMIC DNA]</scope>
    <source>
        <strain evidence="2 3">KACC 17005</strain>
    </source>
</reference>
<evidence type="ECO:0000256" key="1">
    <source>
        <dbReference type="SAM" id="MobiDB-lite"/>
    </source>
</evidence>
<organism evidence="2 3">
    <name type="scientific">Paracidovorax citrulli</name>
    <name type="common">Acidovorax citrulli</name>
    <dbReference type="NCBI Taxonomy" id="80869"/>
    <lineage>
        <taxon>Bacteria</taxon>
        <taxon>Pseudomonadati</taxon>
        <taxon>Pseudomonadota</taxon>
        <taxon>Betaproteobacteria</taxon>
        <taxon>Burkholderiales</taxon>
        <taxon>Comamonadaceae</taxon>
        <taxon>Paracidovorax</taxon>
    </lineage>
</organism>
<dbReference type="InterPro" id="IPR021693">
    <property type="entry name" value="DUF3275"/>
</dbReference>
<evidence type="ECO:0000313" key="3">
    <source>
        <dbReference type="Proteomes" id="UP001242732"/>
    </source>
</evidence>
<dbReference type="Pfam" id="PF11679">
    <property type="entry name" value="DUF3275"/>
    <property type="match status" value="1"/>
</dbReference>